<dbReference type="PROSITE" id="PS50294">
    <property type="entry name" value="WD_REPEATS_REGION"/>
    <property type="match status" value="1"/>
</dbReference>
<dbReference type="SUPFAM" id="SSF50978">
    <property type="entry name" value="WD40 repeat-like"/>
    <property type="match status" value="1"/>
</dbReference>
<evidence type="ECO:0000259" key="7">
    <source>
        <dbReference type="Pfam" id="PF17120"/>
    </source>
</evidence>
<feature type="region of interest" description="Disordered" evidence="6">
    <location>
        <begin position="844"/>
        <end position="906"/>
    </location>
</feature>
<feature type="region of interest" description="Disordered" evidence="6">
    <location>
        <begin position="936"/>
        <end position="966"/>
    </location>
</feature>
<keyword evidence="3 5" id="KW-0853">WD repeat</keyword>
<dbReference type="InterPro" id="IPR049567">
    <property type="entry name" value="WDR59-like"/>
</dbReference>
<gene>
    <name evidence="8" type="primary">MTC5_1</name>
    <name evidence="8" type="ORF">Cantr_08885</name>
</gene>
<sequence length="1448" mass="164348">MANRLQDPNASSTFGNSLLLRVDGAIGAMSLSPNGRDAVLAGRRGLFIIDLDDPFTPPRWLHHITSWEVADVQWSPHHFVKPSWCISTSNQKALLWDLKRPSSNAIANILHSHNRAISDINFHPFDPEILATCAIDTFVMCWDMRTPRKPVSKWAEWRAGAIQVKWNHENPYEIALSHDNSFYVWDTRKGALPVVKIENAHDKKINGIDFNQGLKNIITCSNDGTVKFWDLKSEAASKFIEDFNYFDSKPEELPQPSVVLETNFPIARARTLPFGSDKACGIMPLKGGDNAIHLVNYDDAYQEYLITKQPQRITANSVYSFKGHRGPMKDFLWRTRHENYEGFESKSMWKDYQLVTWSSQDYDLKLWPHDSEIYKGVNYDPTFYNVFKDELESEVSRPQTPSAERYYNYETYCCEPDITIDDITKTNGGDLISAMTLSLIAEKHKRSTDEFMQLNHLNWISGVRMGHAGHGDGKQNESTLEDDGPCNLGEEVSIVGHKFPKIRFEKISVSTGELVISLKGPVPSVQGTNMERSSSTDTTENNPAESAISVRDKSIVSEPDRETEKMSYKDGSIKNENVDDSTKDDLAIEQKLVFIRLEVDFPSAYPYLESVDVNKNISPKRLAKWQKQNLIKFSVEETHELSKPIRETMEGNLNDIAQFYANKYQRFCLEPCLRYLMGEKIELDDEEIIRENRRDINDNGEEEFIQEAGDEAWVDDLINQQPDIPTYSSGEEDDEHDRSLIPAIANSALNKIEEVDTHLTVASTEAQIPTTVPPHKPSFVDSTPLPNGCGAIWSPTGQLVCFFIPKTKSDNASGEYDEDNDDNENNRKGLQKFNIFQFTDGSLGAKTHSHHHHHHRKSNSIVSDTAVNGDEAYDENVDGNGSASENLSGDDNDDTSSSSSNDSFAEDWDEMLLNDAPRRRVQGLFKTSMGFGNRFTENDSSHRSSLNRFTSNGGTGSNYKSSMKGELKKKVLPDDERKNKNIVGIFDFSHLLPDKYELAREYRVLGDTPEVLASHNSKVALKYGLKEISDVWKILEMVLMKNIQFTDNSGAYIPSCPIRTPLDSHFGTQMINRTAFYWDDHPFGGTWFVKEIFNYFEKKQNIQMLAMMSCILYENPENLKTASESMNVPVHTPYQALPQPPTVLQQTARNSTMFGFMSQSLSGEDARYDMRNSSVLSTRKESQHSGMAYAKSICSSIDTDSVINGSPDKFRYLKKNFSSRGYPGAENSNNSYSSLSESLIESNVSTPERTTRMLPEKPGKSVLKQQPFTWRRSRLKPAPVVTIEMQNVEELDLFESVNSRALLDAIDDDQLVRYRELYAEMLYNWRLPIGRVKILKFNHPELEKHTEVSTNDIHKCRIGLRKKSRQQPNQNYVNSVSTIVTDHPNAWNTSKRQSLKYCNLCKLVVTKNFTLCTVCEHLMHTDCAGEWWSTGNDECASGCGCKCLERSI</sequence>
<dbReference type="GO" id="GO:0035859">
    <property type="term" value="C:Seh1-associated complex"/>
    <property type="evidence" value="ECO:0007669"/>
    <property type="project" value="TreeGrafter"/>
</dbReference>
<dbReference type="Gene3D" id="2.130.10.10">
    <property type="entry name" value="YVTN repeat-like/Quinoprotein amine dehydrogenase"/>
    <property type="match status" value="1"/>
</dbReference>
<keyword evidence="9" id="KW-1185">Reference proteome</keyword>
<dbReference type="GO" id="GO:0034198">
    <property type="term" value="P:cellular response to amino acid starvation"/>
    <property type="evidence" value="ECO:0007669"/>
    <property type="project" value="TreeGrafter"/>
</dbReference>
<evidence type="ECO:0000313" key="9">
    <source>
        <dbReference type="Proteomes" id="UP000253472"/>
    </source>
</evidence>
<feature type="compositionally biased region" description="Polar residues" evidence="6">
    <location>
        <begin position="943"/>
        <end position="961"/>
    </location>
</feature>
<dbReference type="PROSITE" id="PS00678">
    <property type="entry name" value="WD_REPEATS_1"/>
    <property type="match status" value="1"/>
</dbReference>
<dbReference type="InterPro" id="IPR001680">
    <property type="entry name" value="WD40_rpt"/>
</dbReference>
<keyword evidence="2" id="KW-0926">Vacuole</keyword>
<evidence type="ECO:0000256" key="3">
    <source>
        <dbReference type="ARBA" id="ARBA00022574"/>
    </source>
</evidence>
<proteinExistence type="predicted"/>
<dbReference type="CDD" id="cd16488">
    <property type="entry name" value="mRING-H2-C3H3C2_Mio-like"/>
    <property type="match status" value="1"/>
</dbReference>
<feature type="compositionally biased region" description="Basic residues" evidence="6">
    <location>
        <begin position="847"/>
        <end position="858"/>
    </location>
</feature>
<feature type="region of interest" description="Disordered" evidence="6">
    <location>
        <begin position="520"/>
        <end position="576"/>
    </location>
</feature>
<feature type="compositionally biased region" description="Polar residues" evidence="6">
    <location>
        <begin position="525"/>
        <end position="544"/>
    </location>
</feature>
<dbReference type="GO" id="GO:0005774">
    <property type="term" value="C:vacuolar membrane"/>
    <property type="evidence" value="ECO:0007669"/>
    <property type="project" value="TreeGrafter"/>
</dbReference>
<dbReference type="STRING" id="5486.A0A367Y9R2"/>
<dbReference type="PROSITE" id="PS50082">
    <property type="entry name" value="WD_REPEATS_2"/>
    <property type="match status" value="2"/>
</dbReference>
<dbReference type="PANTHER" id="PTHR46170:SF1">
    <property type="entry name" value="GATOR COMPLEX PROTEIN WDR59"/>
    <property type="match status" value="1"/>
</dbReference>
<reference evidence="8 9" key="1">
    <citation type="submission" date="2018-06" db="EMBL/GenBank/DDBJ databases">
        <title>Whole genome sequencing of Candida tropicalis (genome annotated by CSBL at Korea University).</title>
        <authorList>
            <person name="Ahn J."/>
        </authorList>
    </citation>
    <scope>NUCLEOTIDE SEQUENCE [LARGE SCALE GENOMIC DNA]</scope>
    <source>
        <strain evidence="8 9">ATCC 20962</strain>
    </source>
</reference>
<evidence type="ECO:0000313" key="8">
    <source>
        <dbReference type="EMBL" id="RCK62370.1"/>
    </source>
</evidence>
<feature type="repeat" description="WD" evidence="5">
    <location>
        <begin position="110"/>
        <end position="152"/>
    </location>
</feature>
<evidence type="ECO:0000256" key="2">
    <source>
        <dbReference type="ARBA" id="ARBA00022554"/>
    </source>
</evidence>
<dbReference type="EMBL" id="QLNQ01000025">
    <property type="protein sequence ID" value="RCK62370.1"/>
    <property type="molecule type" value="Genomic_DNA"/>
</dbReference>
<protein>
    <submittedName>
        <fullName evidence="8">Maintenance of telomere capping protein 5</fullName>
    </submittedName>
</protein>
<dbReference type="GO" id="GO:1904263">
    <property type="term" value="P:positive regulation of TORC1 signaling"/>
    <property type="evidence" value="ECO:0007669"/>
    <property type="project" value="TreeGrafter"/>
</dbReference>
<dbReference type="InterPro" id="IPR036322">
    <property type="entry name" value="WD40_repeat_dom_sf"/>
</dbReference>
<evidence type="ECO:0000256" key="5">
    <source>
        <dbReference type="PROSITE-ProRule" id="PRU00221"/>
    </source>
</evidence>
<dbReference type="OrthoDB" id="311712at2759"/>
<feature type="domain" description="WDR59/RTC1-like RING zinc finger" evidence="7">
    <location>
        <begin position="1393"/>
        <end position="1447"/>
    </location>
</feature>
<dbReference type="GO" id="GO:0035591">
    <property type="term" value="F:signaling adaptor activity"/>
    <property type="evidence" value="ECO:0007669"/>
    <property type="project" value="TreeGrafter"/>
</dbReference>
<evidence type="ECO:0000256" key="4">
    <source>
        <dbReference type="ARBA" id="ARBA00022737"/>
    </source>
</evidence>
<dbReference type="Pfam" id="PF00400">
    <property type="entry name" value="WD40"/>
    <property type="match status" value="2"/>
</dbReference>
<evidence type="ECO:0000256" key="1">
    <source>
        <dbReference type="ARBA" id="ARBA00004116"/>
    </source>
</evidence>
<feature type="repeat" description="WD" evidence="5">
    <location>
        <begin position="198"/>
        <end position="239"/>
    </location>
</feature>
<organism evidence="8 9">
    <name type="scientific">Candida viswanathii</name>
    <dbReference type="NCBI Taxonomy" id="5486"/>
    <lineage>
        <taxon>Eukaryota</taxon>
        <taxon>Fungi</taxon>
        <taxon>Dikarya</taxon>
        <taxon>Ascomycota</taxon>
        <taxon>Saccharomycotina</taxon>
        <taxon>Pichiomycetes</taxon>
        <taxon>Debaryomycetaceae</taxon>
        <taxon>Candida/Lodderomyces clade</taxon>
        <taxon>Candida</taxon>
    </lineage>
</organism>
<feature type="compositionally biased region" description="Basic and acidic residues" evidence="6">
    <location>
        <begin position="550"/>
        <end position="576"/>
    </location>
</feature>
<dbReference type="PANTHER" id="PTHR46170">
    <property type="entry name" value="GATOR COMPLEX PROTEIN WDR59"/>
    <property type="match status" value="1"/>
</dbReference>
<dbReference type="InterPro" id="IPR049566">
    <property type="entry name" value="WDR59_RTC1-like_RING_Znf"/>
</dbReference>
<comment type="subcellular location">
    <subcellularLocation>
        <location evidence="1">Vacuole</location>
    </subcellularLocation>
</comment>
<dbReference type="SMART" id="SM00320">
    <property type="entry name" value="WD40"/>
    <property type="match status" value="5"/>
</dbReference>
<dbReference type="InterPro" id="IPR019775">
    <property type="entry name" value="WD40_repeat_CS"/>
</dbReference>
<dbReference type="Pfam" id="PF17120">
    <property type="entry name" value="zf-RING_16"/>
    <property type="match status" value="1"/>
</dbReference>
<keyword evidence="4" id="KW-0677">Repeat</keyword>
<comment type="caution">
    <text evidence="8">The sequence shown here is derived from an EMBL/GenBank/DDBJ whole genome shotgun (WGS) entry which is preliminary data.</text>
</comment>
<evidence type="ECO:0000256" key="6">
    <source>
        <dbReference type="SAM" id="MobiDB-lite"/>
    </source>
</evidence>
<dbReference type="Proteomes" id="UP000253472">
    <property type="component" value="Unassembled WGS sequence"/>
</dbReference>
<accession>A0A367Y9R2</accession>
<dbReference type="InterPro" id="IPR015943">
    <property type="entry name" value="WD40/YVTN_repeat-like_dom_sf"/>
</dbReference>
<name>A0A367Y9R2_9ASCO</name>